<reference evidence="3" key="1">
    <citation type="submission" date="2023-01" db="EMBL/GenBank/DDBJ databases">
        <title>Genome assembly of the deep-sea coral Lophelia pertusa.</title>
        <authorList>
            <person name="Herrera S."/>
            <person name="Cordes E."/>
        </authorList>
    </citation>
    <scope>NUCLEOTIDE SEQUENCE</scope>
    <source>
        <strain evidence="3">USNM1676648</strain>
        <tissue evidence="3">Polyp</tissue>
    </source>
</reference>
<evidence type="ECO:0000256" key="1">
    <source>
        <dbReference type="PROSITE-ProRule" id="PRU00042"/>
    </source>
</evidence>
<dbReference type="Proteomes" id="UP001163046">
    <property type="component" value="Unassembled WGS sequence"/>
</dbReference>
<protein>
    <recommendedName>
        <fullName evidence="2">C2H2-type domain-containing protein</fullName>
    </recommendedName>
</protein>
<dbReference type="PROSITE" id="PS50157">
    <property type="entry name" value="ZINC_FINGER_C2H2_2"/>
    <property type="match status" value="1"/>
</dbReference>
<keyword evidence="1" id="KW-0863">Zinc-finger</keyword>
<name>A0A9X0CFM1_9CNID</name>
<dbReference type="GO" id="GO:0008270">
    <property type="term" value="F:zinc ion binding"/>
    <property type="evidence" value="ECO:0007669"/>
    <property type="project" value="UniProtKB-KW"/>
</dbReference>
<dbReference type="EMBL" id="MU827780">
    <property type="protein sequence ID" value="KAJ7337862.1"/>
    <property type="molecule type" value="Genomic_DNA"/>
</dbReference>
<dbReference type="OrthoDB" id="5966447at2759"/>
<proteinExistence type="predicted"/>
<accession>A0A9X0CFM1</accession>
<organism evidence="3 4">
    <name type="scientific">Desmophyllum pertusum</name>
    <dbReference type="NCBI Taxonomy" id="174260"/>
    <lineage>
        <taxon>Eukaryota</taxon>
        <taxon>Metazoa</taxon>
        <taxon>Cnidaria</taxon>
        <taxon>Anthozoa</taxon>
        <taxon>Hexacorallia</taxon>
        <taxon>Scleractinia</taxon>
        <taxon>Caryophylliina</taxon>
        <taxon>Caryophylliidae</taxon>
        <taxon>Desmophyllum</taxon>
    </lineage>
</organism>
<gene>
    <name evidence="3" type="ORF">OS493_008020</name>
</gene>
<evidence type="ECO:0000259" key="2">
    <source>
        <dbReference type="PROSITE" id="PS50157"/>
    </source>
</evidence>
<keyword evidence="4" id="KW-1185">Reference proteome</keyword>
<evidence type="ECO:0000313" key="3">
    <source>
        <dbReference type="EMBL" id="KAJ7337862.1"/>
    </source>
</evidence>
<dbReference type="PROSITE" id="PS00028">
    <property type="entry name" value="ZINC_FINGER_C2H2_1"/>
    <property type="match status" value="1"/>
</dbReference>
<comment type="caution">
    <text evidence="3">The sequence shown here is derived from an EMBL/GenBank/DDBJ whole genome shotgun (WGS) entry which is preliminary data.</text>
</comment>
<keyword evidence="1" id="KW-0479">Metal-binding</keyword>
<sequence>MLPTEKVFTAVVKNVLQYFHYIQVGHEVSQHPRLETESDGDHDRDSLGYYKCRNHDCPHVFTTNATRKRHERVQHQEDYQTAAPDATGATATDKGKEAKADCIYNYHNARLQCGLLILNMMDAIKEGDGTRLMQCYKVVLLFEYKFKHTKVCIYPVKEKKTILRTL</sequence>
<evidence type="ECO:0000313" key="4">
    <source>
        <dbReference type="Proteomes" id="UP001163046"/>
    </source>
</evidence>
<dbReference type="AlphaFoldDB" id="A0A9X0CFM1"/>
<dbReference type="InterPro" id="IPR013087">
    <property type="entry name" value="Znf_C2H2_type"/>
</dbReference>
<keyword evidence="1" id="KW-0862">Zinc</keyword>
<feature type="domain" description="C2H2-type" evidence="2">
    <location>
        <begin position="50"/>
        <end position="80"/>
    </location>
</feature>